<sequence length="78" mass="9326">MLSDPFSKQVILIWEEGTYLATRYEEEDTVGLYHMDSFFVELYYDHVSNRIVERTRTFTSLAFLEDYTPYIQLKKLTG</sequence>
<organism evidence="1 2">
    <name type="scientific">Hymenobacter wooponensis</name>
    <dbReference type="NCBI Taxonomy" id="1525360"/>
    <lineage>
        <taxon>Bacteria</taxon>
        <taxon>Pseudomonadati</taxon>
        <taxon>Bacteroidota</taxon>
        <taxon>Cytophagia</taxon>
        <taxon>Cytophagales</taxon>
        <taxon>Hymenobacteraceae</taxon>
        <taxon>Hymenobacter</taxon>
    </lineage>
</organism>
<keyword evidence="2" id="KW-1185">Reference proteome</keyword>
<comment type="caution">
    <text evidence="1">The sequence shown here is derived from an EMBL/GenBank/DDBJ whole genome shotgun (WGS) entry which is preliminary data.</text>
</comment>
<dbReference type="OrthoDB" id="886795at2"/>
<proteinExistence type="predicted"/>
<dbReference type="RefSeq" id="WP_135530894.1">
    <property type="nucleotide sequence ID" value="NZ_SRKZ01000003.1"/>
</dbReference>
<dbReference type="EMBL" id="SRKZ01000003">
    <property type="protein sequence ID" value="TGD80751.1"/>
    <property type="molecule type" value="Genomic_DNA"/>
</dbReference>
<evidence type="ECO:0000313" key="2">
    <source>
        <dbReference type="Proteomes" id="UP000298284"/>
    </source>
</evidence>
<gene>
    <name evidence="1" type="ORF">EU557_13140</name>
</gene>
<accession>A0A4Z0MME8</accession>
<dbReference type="Proteomes" id="UP000298284">
    <property type="component" value="Unassembled WGS sequence"/>
</dbReference>
<protein>
    <submittedName>
        <fullName evidence="1">Uncharacterized protein</fullName>
    </submittedName>
</protein>
<reference evidence="1 2" key="1">
    <citation type="submission" date="2019-04" db="EMBL/GenBank/DDBJ databases">
        <authorList>
            <person name="Feng G."/>
            <person name="Zhang J."/>
            <person name="Zhu H."/>
        </authorList>
    </citation>
    <scope>NUCLEOTIDE SEQUENCE [LARGE SCALE GENOMIC DNA]</scope>
    <source>
        <strain evidence="1 2">JCM 19491</strain>
    </source>
</reference>
<evidence type="ECO:0000313" key="1">
    <source>
        <dbReference type="EMBL" id="TGD80751.1"/>
    </source>
</evidence>
<dbReference type="AlphaFoldDB" id="A0A4Z0MME8"/>
<name>A0A4Z0MME8_9BACT</name>